<organism evidence="5">
    <name type="scientific">Oryza punctata</name>
    <name type="common">Red rice</name>
    <dbReference type="NCBI Taxonomy" id="4537"/>
    <lineage>
        <taxon>Eukaryota</taxon>
        <taxon>Viridiplantae</taxon>
        <taxon>Streptophyta</taxon>
        <taxon>Embryophyta</taxon>
        <taxon>Tracheophyta</taxon>
        <taxon>Spermatophyta</taxon>
        <taxon>Magnoliopsida</taxon>
        <taxon>Liliopsida</taxon>
        <taxon>Poales</taxon>
        <taxon>Poaceae</taxon>
        <taxon>BOP clade</taxon>
        <taxon>Oryzoideae</taxon>
        <taxon>Oryzeae</taxon>
        <taxon>Oryzinae</taxon>
        <taxon>Oryza</taxon>
    </lineage>
</organism>
<keyword evidence="6" id="KW-1185">Reference proteome</keyword>
<reference evidence="5" key="1">
    <citation type="submission" date="2015-04" db="UniProtKB">
        <authorList>
            <consortium name="EnsemblPlants"/>
        </authorList>
    </citation>
    <scope>IDENTIFICATION</scope>
</reference>
<dbReference type="GO" id="GO:0008270">
    <property type="term" value="F:zinc ion binding"/>
    <property type="evidence" value="ECO:0007669"/>
    <property type="project" value="UniProtKB-KW"/>
</dbReference>
<evidence type="ECO:0000256" key="3">
    <source>
        <dbReference type="ARBA" id="ARBA00022833"/>
    </source>
</evidence>
<feature type="region of interest" description="Disordered" evidence="4">
    <location>
        <begin position="1"/>
        <end position="20"/>
    </location>
</feature>
<dbReference type="GO" id="GO:0004842">
    <property type="term" value="F:ubiquitin-protein transferase activity"/>
    <property type="evidence" value="ECO:0007669"/>
    <property type="project" value="TreeGrafter"/>
</dbReference>
<evidence type="ECO:0000256" key="2">
    <source>
        <dbReference type="ARBA" id="ARBA00022771"/>
    </source>
</evidence>
<dbReference type="PANTHER" id="PTHR42647">
    <property type="entry name" value="SBP (S-RIBONUCLEASE BINDING PROTEIN) FAMILY PROTEIN"/>
    <property type="match status" value="1"/>
</dbReference>
<evidence type="ECO:0000256" key="1">
    <source>
        <dbReference type="ARBA" id="ARBA00022723"/>
    </source>
</evidence>
<dbReference type="STRING" id="4537.A0A0E0LW71"/>
<keyword evidence="2" id="KW-0863">Zinc-finger</keyword>
<dbReference type="PANTHER" id="PTHR42647:SF68">
    <property type="entry name" value="OS11G0542100 PROTEIN"/>
    <property type="match status" value="1"/>
</dbReference>
<accession>A0A0E0LW71</accession>
<proteinExistence type="predicted"/>
<dbReference type="Proteomes" id="UP000026962">
    <property type="component" value="Chromosome 8"/>
</dbReference>
<name>A0A0E0LW71_ORYPU</name>
<evidence type="ECO:0000313" key="6">
    <source>
        <dbReference type="Proteomes" id="UP000026962"/>
    </source>
</evidence>
<evidence type="ECO:0000313" key="5">
    <source>
        <dbReference type="EnsemblPlants" id="OPUNC08G16680.1"/>
    </source>
</evidence>
<evidence type="ECO:0000256" key="4">
    <source>
        <dbReference type="SAM" id="MobiDB-lite"/>
    </source>
</evidence>
<reference evidence="5" key="2">
    <citation type="submission" date="2018-05" db="EMBL/GenBank/DDBJ databases">
        <title>OpunRS2 (Oryza punctata Reference Sequence Version 2).</title>
        <authorList>
            <person name="Zhang J."/>
            <person name="Kudrna D."/>
            <person name="Lee S."/>
            <person name="Talag J."/>
            <person name="Welchert J."/>
            <person name="Wing R.A."/>
        </authorList>
    </citation>
    <scope>NUCLEOTIDE SEQUENCE [LARGE SCALE GENOMIC DNA]</scope>
</reference>
<dbReference type="Gramene" id="OPUNC08G16680.1">
    <property type="protein sequence ID" value="OPUNC08G16680.1"/>
    <property type="gene ID" value="OPUNC08G16680"/>
</dbReference>
<keyword evidence="1" id="KW-0479">Metal-binding</keyword>
<dbReference type="EnsemblPlants" id="OPUNC08G16680.1">
    <property type="protein sequence ID" value="OPUNC08G16680.1"/>
    <property type="gene ID" value="OPUNC08G16680"/>
</dbReference>
<protein>
    <submittedName>
        <fullName evidence="5">Uncharacterized protein</fullName>
    </submittedName>
</protein>
<dbReference type="HOGENOM" id="CLU_1799599_0_0_1"/>
<keyword evidence="3" id="KW-0862">Zinc</keyword>
<dbReference type="AlphaFoldDB" id="A0A0E0LW71"/>
<sequence>MTVLTGGGHARYPHNRELGDRSLEAAVPGARSRGVGCRGTTAAREGGRARCRAAELEERRRQAAAESQAWCGLACNNKTVAVGLRAIVPAEGFGDSDPLAAAADAQSYCFETKACHLADDTQVKLDACPVCLASKNASVHITIN</sequence>